<dbReference type="Pfam" id="PF02557">
    <property type="entry name" value="VanY"/>
    <property type="match status" value="1"/>
</dbReference>
<dbReference type="InterPro" id="IPR009045">
    <property type="entry name" value="Zn_M74/Hedgehog-like"/>
</dbReference>
<dbReference type="PANTHER" id="PTHR34385">
    <property type="entry name" value="D-ALANYL-D-ALANINE CARBOXYPEPTIDASE"/>
    <property type="match status" value="1"/>
</dbReference>
<reference evidence="2 3" key="1">
    <citation type="journal article" date="2023" name="Ecotoxicol. Environ. Saf.">
        <title>Mercury remediation potential of mercury-resistant strain Rheinheimera metallidurans sp. nov. isolated from a municipal waste dumping site.</title>
        <authorList>
            <person name="Yadav V."/>
            <person name="Manjhi A."/>
            <person name="Vadakedath N."/>
        </authorList>
    </citation>
    <scope>NUCLEOTIDE SEQUENCE [LARGE SCALE GENOMIC DNA]</scope>
    <source>
        <strain evidence="2 3">E-49</strain>
    </source>
</reference>
<dbReference type="RefSeq" id="WP_335736728.1">
    <property type="nucleotide sequence ID" value="NZ_JALAAR010000011.1"/>
</dbReference>
<feature type="domain" description="D-alanyl-D-alanine carboxypeptidase-like core" evidence="1">
    <location>
        <begin position="25"/>
        <end position="179"/>
    </location>
</feature>
<dbReference type="CDD" id="cd14847">
    <property type="entry name" value="DD-carboxypeptidase_like"/>
    <property type="match status" value="1"/>
</dbReference>
<evidence type="ECO:0000313" key="2">
    <source>
        <dbReference type="EMBL" id="MEH8018323.1"/>
    </source>
</evidence>
<organism evidence="2 3">
    <name type="scientific">Rheinheimera muenzenbergensis</name>
    <dbReference type="NCBI Taxonomy" id="1193628"/>
    <lineage>
        <taxon>Bacteria</taxon>
        <taxon>Pseudomonadati</taxon>
        <taxon>Pseudomonadota</taxon>
        <taxon>Gammaproteobacteria</taxon>
        <taxon>Chromatiales</taxon>
        <taxon>Chromatiaceae</taxon>
        <taxon>Rheinheimera</taxon>
    </lineage>
</organism>
<dbReference type="SUPFAM" id="SSF55166">
    <property type="entry name" value="Hedgehog/DD-peptidase"/>
    <property type="match status" value="1"/>
</dbReference>
<proteinExistence type="predicted"/>
<name>A0ABU8C9V7_9GAMM</name>
<sequence>MTAVSRDILTGLSEQHLLKRSDGFMLHKDVAEPFIALCEAAKAAGIELKIVSAFRSYQRQSAIWQAKFSGNRAVYHQDGHLVDISSLTGKAKLDAILLYSALPGASRHHWGTDLDVYDAAAVAADYKPQLEPAEYQHDGPFYRLYQWLCRNAADFGFFLPYREYQGGVAAEPWHLSYRPVAQQYQAQMTPILLKHCIERHPIAGQSLVLQHLDSIVSQYVNNICDAAQ</sequence>
<evidence type="ECO:0000259" key="1">
    <source>
        <dbReference type="Pfam" id="PF02557"/>
    </source>
</evidence>
<evidence type="ECO:0000313" key="3">
    <source>
        <dbReference type="Proteomes" id="UP001375382"/>
    </source>
</evidence>
<accession>A0ABU8C9V7</accession>
<dbReference type="Proteomes" id="UP001375382">
    <property type="component" value="Unassembled WGS sequence"/>
</dbReference>
<dbReference type="PANTHER" id="PTHR34385:SF1">
    <property type="entry name" value="PEPTIDOGLYCAN L-ALANYL-D-GLUTAMATE ENDOPEPTIDASE CWLK"/>
    <property type="match status" value="1"/>
</dbReference>
<dbReference type="EMBL" id="JALAAR010000011">
    <property type="protein sequence ID" value="MEH8018323.1"/>
    <property type="molecule type" value="Genomic_DNA"/>
</dbReference>
<protein>
    <submittedName>
        <fullName evidence="2">M15 family metallopeptidase</fullName>
    </submittedName>
</protein>
<dbReference type="InterPro" id="IPR052179">
    <property type="entry name" value="DD-CPase-like"/>
</dbReference>
<dbReference type="Gene3D" id="3.30.1380.10">
    <property type="match status" value="1"/>
</dbReference>
<gene>
    <name evidence="2" type="ORF">MN202_13860</name>
</gene>
<comment type="caution">
    <text evidence="2">The sequence shown here is derived from an EMBL/GenBank/DDBJ whole genome shotgun (WGS) entry which is preliminary data.</text>
</comment>
<dbReference type="InterPro" id="IPR003709">
    <property type="entry name" value="VanY-like_core_dom"/>
</dbReference>
<keyword evidence="3" id="KW-1185">Reference proteome</keyword>